<dbReference type="RefSeq" id="WP_008954326.1">
    <property type="nucleotide sequence ID" value="NZ_ACIS01000006.1"/>
</dbReference>
<evidence type="ECO:0000313" key="4">
    <source>
        <dbReference type="EMBL" id="EEG08103.1"/>
    </source>
</evidence>
<dbReference type="Gene3D" id="3.40.50.720">
    <property type="entry name" value="NAD(P)-binding Rossmann-like Domain"/>
    <property type="match status" value="2"/>
</dbReference>
<comment type="caution">
    <text evidence="4">The sequence shown here is derived from an EMBL/GenBank/DDBJ whole genome shotgun (WGS) entry which is preliminary data.</text>
</comment>
<dbReference type="eggNOG" id="COG0111">
    <property type="taxonomic scope" value="Bacteria"/>
</dbReference>
<organism evidence="4 5">
    <name type="scientific">Pseudogulbenkiania ferrooxidans 2002</name>
    <dbReference type="NCBI Taxonomy" id="279714"/>
    <lineage>
        <taxon>Bacteria</taxon>
        <taxon>Pseudomonadati</taxon>
        <taxon>Pseudomonadota</taxon>
        <taxon>Betaproteobacteria</taxon>
        <taxon>Neisseriales</taxon>
        <taxon>Chromobacteriaceae</taxon>
        <taxon>Pseudogulbenkiania</taxon>
    </lineage>
</organism>
<feature type="domain" description="D-isomer specific 2-hydroxyacid dehydrogenase NAD-binding" evidence="3">
    <location>
        <begin position="102"/>
        <end position="272"/>
    </location>
</feature>
<accession>B9Z4M1</accession>
<dbReference type="GO" id="GO:0051287">
    <property type="term" value="F:NAD binding"/>
    <property type="evidence" value="ECO:0007669"/>
    <property type="project" value="InterPro"/>
</dbReference>
<keyword evidence="5" id="KW-1185">Reference proteome</keyword>
<evidence type="ECO:0000259" key="3">
    <source>
        <dbReference type="Pfam" id="PF02826"/>
    </source>
</evidence>
<dbReference type="InterPro" id="IPR036291">
    <property type="entry name" value="NAD(P)-bd_dom_sf"/>
</dbReference>
<dbReference type="PANTHER" id="PTHR43333:SF1">
    <property type="entry name" value="D-ISOMER SPECIFIC 2-HYDROXYACID DEHYDROGENASE NAD-BINDING DOMAIN-CONTAINING PROTEIN"/>
    <property type="match status" value="1"/>
</dbReference>
<sequence>MLYLYAQQDAEQLAPLLRQALPDIDLAVWPQEVDGAAVRYTVVWNPPEGFFARFPRLEAVFALGAGVDRLLARADLPPTLPVIRLTDAGMAQQMAEYALYGVLRYQRQFDVYQRQQAERRWQPQRPRLAHEVRVGVLGLGAIGAVVATTLAGRGYAVSGWSRSPRQLPGVDCRHGSAALDTLLAETDVLVSLLPSTPETRGLLDRERLARLPRGAAVINAGRGEQLDQEALLELLDAGQLRFAQLDVFAREPLAVEHPLWTHPSVTVTPHIAAITLPGPAVEQIAASLRALQGGARPEGWVDRQRAY</sequence>
<dbReference type="CDD" id="cd12164">
    <property type="entry name" value="GDH_like_2"/>
    <property type="match status" value="1"/>
</dbReference>
<evidence type="ECO:0000256" key="2">
    <source>
        <dbReference type="ARBA" id="ARBA00023027"/>
    </source>
</evidence>
<dbReference type="PANTHER" id="PTHR43333">
    <property type="entry name" value="2-HACID_DH_C DOMAIN-CONTAINING PROTEIN"/>
    <property type="match status" value="1"/>
</dbReference>
<keyword evidence="1" id="KW-0560">Oxidoreductase</keyword>
<proteinExistence type="predicted"/>
<evidence type="ECO:0000256" key="1">
    <source>
        <dbReference type="ARBA" id="ARBA00023002"/>
    </source>
</evidence>
<keyword evidence="2" id="KW-0520">NAD</keyword>
<gene>
    <name evidence="4" type="ORF">FuraDRAFT_2306</name>
</gene>
<protein>
    <submittedName>
        <fullName evidence="4">D-isomer specific 2-hydroxyacid dehydrogenase NAD-binding</fullName>
    </submittedName>
</protein>
<dbReference type="GO" id="GO:0016491">
    <property type="term" value="F:oxidoreductase activity"/>
    <property type="evidence" value="ECO:0007669"/>
    <property type="project" value="UniProtKB-KW"/>
</dbReference>
<reference evidence="4 5" key="1">
    <citation type="submission" date="2009-02" db="EMBL/GenBank/DDBJ databases">
        <title>Sequencing of the draft genome and assembly of Lutiella nitroferrum 2002.</title>
        <authorList>
            <consortium name="US DOE Joint Genome Institute (JGI-PGF)"/>
            <person name="Lucas S."/>
            <person name="Copeland A."/>
            <person name="Lapidus A."/>
            <person name="Glavina del Rio T."/>
            <person name="Tice H."/>
            <person name="Bruce D."/>
            <person name="Goodwin L."/>
            <person name="Pitluck S."/>
            <person name="Larimer F."/>
            <person name="Land M.L."/>
            <person name="Hauser L."/>
            <person name="Coates J.D."/>
        </authorList>
    </citation>
    <scope>NUCLEOTIDE SEQUENCE [LARGE SCALE GENOMIC DNA]</scope>
    <source>
        <strain evidence="4 5">2002</strain>
    </source>
</reference>
<dbReference type="Pfam" id="PF02826">
    <property type="entry name" value="2-Hacid_dh_C"/>
    <property type="match status" value="1"/>
</dbReference>
<dbReference type="InterPro" id="IPR006140">
    <property type="entry name" value="D-isomer_DH_NAD-bd"/>
</dbReference>
<dbReference type="Proteomes" id="UP000003165">
    <property type="component" value="Unassembled WGS sequence"/>
</dbReference>
<dbReference type="SUPFAM" id="SSF51735">
    <property type="entry name" value="NAD(P)-binding Rossmann-fold domains"/>
    <property type="match status" value="1"/>
</dbReference>
<name>B9Z4M1_9NEIS</name>
<dbReference type="AlphaFoldDB" id="B9Z4M1"/>
<evidence type="ECO:0000313" key="5">
    <source>
        <dbReference type="Proteomes" id="UP000003165"/>
    </source>
</evidence>
<dbReference type="EMBL" id="ACIS01000006">
    <property type="protein sequence ID" value="EEG08103.1"/>
    <property type="molecule type" value="Genomic_DNA"/>
</dbReference>